<dbReference type="SUPFAM" id="SSF53756">
    <property type="entry name" value="UDP-Glycosyltransferase/glycogen phosphorylase"/>
    <property type="match status" value="1"/>
</dbReference>
<dbReference type="InterPro" id="IPR050194">
    <property type="entry name" value="Glycosyltransferase_grp1"/>
</dbReference>
<name>A0A4R8LL82_9BURK</name>
<dbReference type="OrthoDB" id="7069365at2"/>
<keyword evidence="1" id="KW-0812">Transmembrane</keyword>
<proteinExistence type="predicted"/>
<keyword evidence="4" id="KW-1185">Reference proteome</keyword>
<accession>A0A4R8LL82</accession>
<feature type="transmembrane region" description="Helical" evidence="1">
    <location>
        <begin position="378"/>
        <end position="395"/>
    </location>
</feature>
<feature type="transmembrane region" description="Helical" evidence="1">
    <location>
        <begin position="289"/>
        <end position="309"/>
    </location>
</feature>
<feature type="domain" description="Glycosyl transferase family 1" evidence="2">
    <location>
        <begin position="594"/>
        <end position="731"/>
    </location>
</feature>
<feature type="transmembrane region" description="Helical" evidence="1">
    <location>
        <begin position="211"/>
        <end position="230"/>
    </location>
</feature>
<dbReference type="Pfam" id="PF00534">
    <property type="entry name" value="Glycos_transf_1"/>
    <property type="match status" value="1"/>
</dbReference>
<comment type="caution">
    <text evidence="3">The sequence shown here is derived from an EMBL/GenBank/DDBJ whole genome shotgun (WGS) entry which is preliminary data.</text>
</comment>
<feature type="transmembrane region" description="Helical" evidence="1">
    <location>
        <begin position="354"/>
        <end position="372"/>
    </location>
</feature>
<keyword evidence="1" id="KW-1133">Transmembrane helix</keyword>
<reference evidence="3 4" key="1">
    <citation type="submission" date="2019-03" db="EMBL/GenBank/DDBJ databases">
        <title>Genomic Encyclopedia of Type Strains, Phase III (KMG-III): the genomes of soil and plant-associated and newly described type strains.</title>
        <authorList>
            <person name="Whitman W."/>
        </authorList>
    </citation>
    <scope>NUCLEOTIDE SEQUENCE [LARGE SCALE GENOMIC DNA]</scope>
    <source>
        <strain evidence="3 4">LMG 29544</strain>
    </source>
</reference>
<dbReference type="CDD" id="cd03801">
    <property type="entry name" value="GT4_PimA-like"/>
    <property type="match status" value="1"/>
</dbReference>
<dbReference type="Gene3D" id="3.40.50.2000">
    <property type="entry name" value="Glycogen Phosphorylase B"/>
    <property type="match status" value="2"/>
</dbReference>
<feature type="transmembrane region" description="Helical" evidence="1">
    <location>
        <begin position="148"/>
        <end position="165"/>
    </location>
</feature>
<feature type="transmembrane region" description="Helical" evidence="1">
    <location>
        <begin position="20"/>
        <end position="41"/>
    </location>
</feature>
<feature type="transmembrane region" description="Helical" evidence="1">
    <location>
        <begin position="53"/>
        <end position="76"/>
    </location>
</feature>
<sequence length="772" mass="83354">MISFAQRVLSPDLLRKGEAIVVTGMPGLYRILAFVLIQHLYTLDALGRAASAYSIAQMLSFFTAIGWAGLVLVRVPAARDSADAVREFYRLVWMAAISSLVVCAGVLGTVPFLKTDVSGVDVVAVLAGWTSYQLARHYFLASRAYRRVLAYDVLLVVLSAALLIGLRRFGIAAAVPLGVALTGASFLMLTKIGLPQGPVALGKFEPKGLEFGLTNFLSGGMALSLVPIANFARGPAFAGVISLMASFCAISALIPRAISLYRLPEMSKLAGSGDSLVSVTSRMNREVRIACVATFVATSMVIVGIAYIEVPTREFGYLLVCGLTMTAQGSVSMLSIAHSNVLMVRELGKESARINLVACAVFVATLAVLYFADRATNFELVLIACLVVTVGRNLVLQRRSSRFQLSRRDSESYVSTTAGETSRRRICNVVLSTEPSNGKGGVATVVPMHLQVLKTMGRAVFIPTHNGAGAWGKVGPWLIAFPRCLYVMSQARREKVVFHLHPGSGLCLLRMLAIATFLRACGRKHVVYLHTPYLEQYMSSGLWRRVIGCLSRLSSRTVVLSFFAMSLLRTHGLAAKAAVVPNPYQPGPQPGERLALPANEHIVLVMGRLVPGKGILESVRALSHLPASYRMIVAGDGPLRNQIEKEAVLLGLAGRVEFPGWVSGGDKEVLLRRASVFCLPSTVDSFGMSFIEAQCHDVAIVAFRHPPVMEVLRQEWAVIVDCLEPATLACAIVNAAELTESIPRGSGREWVNSSFGIARIGRLLRRQIDSIV</sequence>
<evidence type="ECO:0000259" key="2">
    <source>
        <dbReference type="Pfam" id="PF00534"/>
    </source>
</evidence>
<dbReference type="AlphaFoldDB" id="A0A4R8LL82"/>
<evidence type="ECO:0000256" key="1">
    <source>
        <dbReference type="SAM" id="Phobius"/>
    </source>
</evidence>
<dbReference type="InterPro" id="IPR001296">
    <property type="entry name" value="Glyco_trans_1"/>
</dbReference>
<feature type="transmembrane region" description="Helical" evidence="1">
    <location>
        <begin position="171"/>
        <end position="190"/>
    </location>
</feature>
<feature type="transmembrane region" description="Helical" evidence="1">
    <location>
        <begin position="236"/>
        <end position="258"/>
    </location>
</feature>
<protein>
    <submittedName>
        <fullName evidence="3">Glycosyltransferase involved in cell wall biosynthesis</fullName>
    </submittedName>
</protein>
<feature type="transmembrane region" description="Helical" evidence="1">
    <location>
        <begin position="315"/>
        <end position="342"/>
    </location>
</feature>
<gene>
    <name evidence="3" type="ORF">BX592_11414</name>
</gene>
<dbReference type="Proteomes" id="UP000295509">
    <property type="component" value="Unassembled WGS sequence"/>
</dbReference>
<organism evidence="3 4">
    <name type="scientific">Paraburkholderia rhizosphaerae</name>
    <dbReference type="NCBI Taxonomy" id="480658"/>
    <lineage>
        <taxon>Bacteria</taxon>
        <taxon>Pseudomonadati</taxon>
        <taxon>Pseudomonadota</taxon>
        <taxon>Betaproteobacteria</taxon>
        <taxon>Burkholderiales</taxon>
        <taxon>Burkholderiaceae</taxon>
        <taxon>Paraburkholderia</taxon>
    </lineage>
</organism>
<keyword evidence="1" id="KW-0472">Membrane</keyword>
<keyword evidence="3" id="KW-0808">Transferase</keyword>
<evidence type="ECO:0000313" key="3">
    <source>
        <dbReference type="EMBL" id="TDY45347.1"/>
    </source>
</evidence>
<dbReference type="EMBL" id="SORE01000014">
    <property type="protein sequence ID" value="TDY45347.1"/>
    <property type="molecule type" value="Genomic_DNA"/>
</dbReference>
<dbReference type="RefSeq" id="WP_134193347.1">
    <property type="nucleotide sequence ID" value="NZ_JBHLUW010000001.1"/>
</dbReference>
<feature type="transmembrane region" description="Helical" evidence="1">
    <location>
        <begin position="88"/>
        <end position="110"/>
    </location>
</feature>
<dbReference type="PANTHER" id="PTHR45947:SF3">
    <property type="entry name" value="SULFOQUINOVOSYL TRANSFERASE SQD2"/>
    <property type="match status" value="1"/>
</dbReference>
<dbReference type="GO" id="GO:0016757">
    <property type="term" value="F:glycosyltransferase activity"/>
    <property type="evidence" value="ECO:0007669"/>
    <property type="project" value="InterPro"/>
</dbReference>
<evidence type="ECO:0000313" key="4">
    <source>
        <dbReference type="Proteomes" id="UP000295509"/>
    </source>
</evidence>
<dbReference type="PANTHER" id="PTHR45947">
    <property type="entry name" value="SULFOQUINOVOSYL TRANSFERASE SQD2"/>
    <property type="match status" value="1"/>
</dbReference>